<evidence type="ECO:0000313" key="3">
    <source>
        <dbReference type="EMBL" id="KIM25253.1"/>
    </source>
</evidence>
<feature type="compositionally biased region" description="Basic and acidic residues" evidence="2">
    <location>
        <begin position="41"/>
        <end position="55"/>
    </location>
</feature>
<feature type="coiled-coil region" evidence="1">
    <location>
        <begin position="354"/>
        <end position="381"/>
    </location>
</feature>
<gene>
    <name evidence="3" type="ORF">M408DRAFT_331350</name>
</gene>
<keyword evidence="1" id="KW-0175">Coiled coil</keyword>
<proteinExistence type="predicted"/>
<dbReference type="HOGENOM" id="CLU_024804_0_0_1"/>
<reference evidence="3 4" key="1">
    <citation type="submission" date="2014-04" db="EMBL/GenBank/DDBJ databases">
        <authorList>
            <consortium name="DOE Joint Genome Institute"/>
            <person name="Kuo A."/>
            <person name="Zuccaro A."/>
            <person name="Kohler A."/>
            <person name="Nagy L.G."/>
            <person name="Floudas D."/>
            <person name="Copeland A."/>
            <person name="Barry K.W."/>
            <person name="Cichocki N."/>
            <person name="Veneault-Fourrey C."/>
            <person name="LaButti K."/>
            <person name="Lindquist E.A."/>
            <person name="Lipzen A."/>
            <person name="Lundell T."/>
            <person name="Morin E."/>
            <person name="Murat C."/>
            <person name="Sun H."/>
            <person name="Tunlid A."/>
            <person name="Henrissat B."/>
            <person name="Grigoriev I.V."/>
            <person name="Hibbett D.S."/>
            <person name="Martin F."/>
            <person name="Nordberg H.P."/>
            <person name="Cantor M.N."/>
            <person name="Hua S.X."/>
        </authorList>
    </citation>
    <scope>NUCLEOTIDE SEQUENCE [LARGE SCALE GENOMIC DNA]</scope>
    <source>
        <strain evidence="3 4">MAFF 305830</strain>
    </source>
</reference>
<feature type="compositionally biased region" description="Low complexity" evidence="2">
    <location>
        <begin position="56"/>
        <end position="73"/>
    </location>
</feature>
<sequence>MSQTEPTIPMEDLSVEPNLEDYVKSQEFDRECAVQFKKARERASAPDNKDSDYKDSIWSNSNDGTSSSVSSVGPSLHEVSKVEAYRYYAGLGHNGRGPKLIYRTSDDKFVEPEGPRAYRRLMKLCTVPEDHELGQEGLWDRIRDQVVELLDKRRIKLTSVDLVQFTWLDKKDDQEIQEEEDDDDDDDAQKDFSYDDIPPIKPIEDGKRHTTNPTVWVAVLPDTLTGAVAQESAIEILGLLKELGIASGVDVVYRESVTKFLYGPGLFAPVSDLDPLKDVVDDLSTPLSLPIAGRKTKMQGTLGCYFRVGNDLYAITARHNVFPLKGDNEEYNYNASVPKKEVVVMSTPAFTNYLASVQANIGTLIETVDSLEKRAKTLTRRVEADGDDAQKSAGELEETQGELTKTRAKIDALKAFFVNVKRRWSKVKDRIIGYVVWAPPLGVGVPPHRYTRDLCVIKLDKKKFRNFRGNVLSLGPEISPAKFKVLMYDRIDVPSEFDYPEEGLLPVQGMLSVADINNPNGMNLEVDPIPRVIKRGFTTNTTVGTLSRFMSHGRKYFATGNLDSVEVAILPHDNNDFIAFSRGGDSGALIVDARRRFVALLTGGTSKGTSSSDITFATPMEWVWDLIKDKFPGANLYFDDLEAFLADVV</sequence>
<organism evidence="3 4">
    <name type="scientific">Serendipita vermifera MAFF 305830</name>
    <dbReference type="NCBI Taxonomy" id="933852"/>
    <lineage>
        <taxon>Eukaryota</taxon>
        <taxon>Fungi</taxon>
        <taxon>Dikarya</taxon>
        <taxon>Basidiomycota</taxon>
        <taxon>Agaricomycotina</taxon>
        <taxon>Agaricomycetes</taxon>
        <taxon>Sebacinales</taxon>
        <taxon>Serendipitaceae</taxon>
        <taxon>Serendipita</taxon>
    </lineage>
</organism>
<dbReference type="EMBL" id="KN824316">
    <property type="protein sequence ID" value="KIM25253.1"/>
    <property type="molecule type" value="Genomic_DNA"/>
</dbReference>
<reference evidence="4" key="2">
    <citation type="submission" date="2015-01" db="EMBL/GenBank/DDBJ databases">
        <title>Evolutionary Origins and Diversification of the Mycorrhizal Mutualists.</title>
        <authorList>
            <consortium name="DOE Joint Genome Institute"/>
            <consortium name="Mycorrhizal Genomics Consortium"/>
            <person name="Kohler A."/>
            <person name="Kuo A."/>
            <person name="Nagy L.G."/>
            <person name="Floudas D."/>
            <person name="Copeland A."/>
            <person name="Barry K.W."/>
            <person name="Cichocki N."/>
            <person name="Veneault-Fourrey C."/>
            <person name="LaButti K."/>
            <person name="Lindquist E.A."/>
            <person name="Lipzen A."/>
            <person name="Lundell T."/>
            <person name="Morin E."/>
            <person name="Murat C."/>
            <person name="Riley R."/>
            <person name="Ohm R."/>
            <person name="Sun H."/>
            <person name="Tunlid A."/>
            <person name="Henrissat B."/>
            <person name="Grigoriev I.V."/>
            <person name="Hibbett D.S."/>
            <person name="Martin F."/>
        </authorList>
    </citation>
    <scope>NUCLEOTIDE SEQUENCE [LARGE SCALE GENOMIC DNA]</scope>
    <source>
        <strain evidence="4">MAFF 305830</strain>
    </source>
</reference>
<dbReference type="SUPFAM" id="SSF50494">
    <property type="entry name" value="Trypsin-like serine proteases"/>
    <property type="match status" value="1"/>
</dbReference>
<name>A0A0C2WFR7_SERVB</name>
<feature type="compositionally biased region" description="Acidic residues" evidence="2">
    <location>
        <begin position="175"/>
        <end position="188"/>
    </location>
</feature>
<evidence type="ECO:0000256" key="2">
    <source>
        <dbReference type="SAM" id="MobiDB-lite"/>
    </source>
</evidence>
<keyword evidence="4" id="KW-1185">Reference proteome</keyword>
<dbReference type="AlphaFoldDB" id="A0A0C2WFR7"/>
<evidence type="ECO:0000256" key="1">
    <source>
        <dbReference type="SAM" id="Coils"/>
    </source>
</evidence>
<dbReference type="InterPro" id="IPR009003">
    <property type="entry name" value="Peptidase_S1_PA"/>
</dbReference>
<feature type="region of interest" description="Disordered" evidence="2">
    <location>
        <begin position="173"/>
        <end position="208"/>
    </location>
</feature>
<feature type="region of interest" description="Disordered" evidence="2">
    <location>
        <begin position="37"/>
        <end position="73"/>
    </location>
</feature>
<dbReference type="Proteomes" id="UP000054097">
    <property type="component" value="Unassembled WGS sequence"/>
</dbReference>
<protein>
    <submittedName>
        <fullName evidence="3">Uncharacterized protein</fullName>
    </submittedName>
</protein>
<dbReference type="OrthoDB" id="5424209at2759"/>
<evidence type="ECO:0000313" key="4">
    <source>
        <dbReference type="Proteomes" id="UP000054097"/>
    </source>
</evidence>
<accession>A0A0C2WFR7</accession>